<keyword evidence="3" id="KW-1185">Reference proteome</keyword>
<proteinExistence type="predicted"/>
<evidence type="ECO:0000313" key="3">
    <source>
        <dbReference type="Proteomes" id="UP001500908"/>
    </source>
</evidence>
<protein>
    <submittedName>
        <fullName evidence="2">Uncharacterized protein</fullName>
    </submittedName>
</protein>
<dbReference type="EMBL" id="BAABDD010000002">
    <property type="protein sequence ID" value="GAA3726992.1"/>
    <property type="molecule type" value="Genomic_DNA"/>
</dbReference>
<feature type="region of interest" description="Disordered" evidence="1">
    <location>
        <begin position="1"/>
        <end position="30"/>
    </location>
</feature>
<gene>
    <name evidence="2" type="ORF">GCM10022402_04560</name>
</gene>
<feature type="compositionally biased region" description="Basic and acidic residues" evidence="1">
    <location>
        <begin position="70"/>
        <end position="85"/>
    </location>
</feature>
<accession>A0ABP7EX56</accession>
<evidence type="ECO:0000256" key="1">
    <source>
        <dbReference type="SAM" id="MobiDB-lite"/>
    </source>
</evidence>
<evidence type="ECO:0000313" key="2">
    <source>
        <dbReference type="EMBL" id="GAA3726992.1"/>
    </source>
</evidence>
<dbReference type="Proteomes" id="UP001500908">
    <property type="component" value="Unassembled WGS sequence"/>
</dbReference>
<organism evidence="2 3">
    <name type="scientific">Salinactinospora qingdaonensis</name>
    <dbReference type="NCBI Taxonomy" id="702744"/>
    <lineage>
        <taxon>Bacteria</taxon>
        <taxon>Bacillati</taxon>
        <taxon>Actinomycetota</taxon>
        <taxon>Actinomycetes</taxon>
        <taxon>Streptosporangiales</taxon>
        <taxon>Nocardiopsidaceae</taxon>
        <taxon>Salinactinospora</taxon>
    </lineage>
</organism>
<sequence>MTGHDEPHPLTDQKTEARPASTPSDEAGLAERTIADVRERLASLDHRPVSEHVAVFDDIHRELSDVLDRLDRERSVAQQEHHEQQPHQGSEGQR</sequence>
<feature type="region of interest" description="Disordered" evidence="1">
    <location>
        <begin position="70"/>
        <end position="94"/>
    </location>
</feature>
<reference evidence="3" key="1">
    <citation type="journal article" date="2019" name="Int. J. Syst. Evol. Microbiol.">
        <title>The Global Catalogue of Microorganisms (GCM) 10K type strain sequencing project: providing services to taxonomists for standard genome sequencing and annotation.</title>
        <authorList>
            <consortium name="The Broad Institute Genomics Platform"/>
            <consortium name="The Broad Institute Genome Sequencing Center for Infectious Disease"/>
            <person name="Wu L."/>
            <person name="Ma J."/>
        </authorList>
    </citation>
    <scope>NUCLEOTIDE SEQUENCE [LARGE SCALE GENOMIC DNA]</scope>
    <source>
        <strain evidence="3">JCM 17137</strain>
    </source>
</reference>
<feature type="compositionally biased region" description="Basic and acidic residues" evidence="1">
    <location>
        <begin position="1"/>
        <end position="17"/>
    </location>
</feature>
<comment type="caution">
    <text evidence="2">The sequence shown here is derived from an EMBL/GenBank/DDBJ whole genome shotgun (WGS) entry which is preliminary data.</text>
</comment>
<name>A0ABP7EX56_9ACTN</name>